<keyword evidence="3" id="KW-1185">Reference proteome</keyword>
<dbReference type="GO" id="GO:0003964">
    <property type="term" value="F:RNA-directed DNA polymerase activity"/>
    <property type="evidence" value="ECO:0007669"/>
    <property type="project" value="UniProtKB-KW"/>
</dbReference>
<dbReference type="EMBL" id="JAAIUW010000011">
    <property type="protein sequence ID" value="KAF7808198.1"/>
    <property type="molecule type" value="Genomic_DNA"/>
</dbReference>
<evidence type="ECO:0000259" key="1">
    <source>
        <dbReference type="Pfam" id="PF13966"/>
    </source>
</evidence>
<reference evidence="2" key="1">
    <citation type="submission" date="2020-09" db="EMBL/GenBank/DDBJ databases">
        <title>Genome-Enabled Discovery of Anthraquinone Biosynthesis in Senna tora.</title>
        <authorList>
            <person name="Kang S.-H."/>
            <person name="Pandey R.P."/>
            <person name="Lee C.-M."/>
            <person name="Sim J.-S."/>
            <person name="Jeong J.-T."/>
            <person name="Choi B.-S."/>
            <person name="Jung M."/>
            <person name="Ginzburg D."/>
            <person name="Zhao K."/>
            <person name="Won S.Y."/>
            <person name="Oh T.-J."/>
            <person name="Yu Y."/>
            <person name="Kim N.-H."/>
            <person name="Lee O.R."/>
            <person name="Lee T.-H."/>
            <person name="Bashyal P."/>
            <person name="Kim T.-S."/>
            <person name="Lee W.-H."/>
            <person name="Kawkins C."/>
            <person name="Kim C.-K."/>
            <person name="Kim J.S."/>
            <person name="Ahn B.O."/>
            <person name="Rhee S.Y."/>
            <person name="Sohng J.K."/>
        </authorList>
    </citation>
    <scope>NUCLEOTIDE SEQUENCE</scope>
    <source>
        <tissue evidence="2">Leaf</tissue>
    </source>
</reference>
<proteinExistence type="predicted"/>
<keyword evidence="2" id="KW-0808">Transferase</keyword>
<evidence type="ECO:0000313" key="3">
    <source>
        <dbReference type="Proteomes" id="UP000634136"/>
    </source>
</evidence>
<dbReference type="InterPro" id="IPR026960">
    <property type="entry name" value="RVT-Znf"/>
</dbReference>
<organism evidence="2 3">
    <name type="scientific">Senna tora</name>
    <dbReference type="NCBI Taxonomy" id="362788"/>
    <lineage>
        <taxon>Eukaryota</taxon>
        <taxon>Viridiplantae</taxon>
        <taxon>Streptophyta</taxon>
        <taxon>Embryophyta</taxon>
        <taxon>Tracheophyta</taxon>
        <taxon>Spermatophyta</taxon>
        <taxon>Magnoliopsida</taxon>
        <taxon>eudicotyledons</taxon>
        <taxon>Gunneridae</taxon>
        <taxon>Pentapetalae</taxon>
        <taxon>rosids</taxon>
        <taxon>fabids</taxon>
        <taxon>Fabales</taxon>
        <taxon>Fabaceae</taxon>
        <taxon>Caesalpinioideae</taxon>
        <taxon>Cassia clade</taxon>
        <taxon>Senna</taxon>
    </lineage>
</organism>
<evidence type="ECO:0000313" key="2">
    <source>
        <dbReference type="EMBL" id="KAF7808198.1"/>
    </source>
</evidence>
<dbReference type="Proteomes" id="UP000634136">
    <property type="component" value="Unassembled WGS sequence"/>
</dbReference>
<dbReference type="OrthoDB" id="696485at2759"/>
<keyword evidence="2" id="KW-0548">Nucleotidyltransferase</keyword>
<protein>
    <submittedName>
        <fullName evidence="2">Reverse transcriptase</fullName>
    </submittedName>
</protein>
<keyword evidence="2" id="KW-0695">RNA-directed DNA polymerase</keyword>
<gene>
    <name evidence="2" type="ORF">G2W53_034941</name>
</gene>
<dbReference type="AlphaFoldDB" id="A0A834SRZ9"/>
<sequence length="245" mass="29242">MGINKVSELIGKDKRWNRNILRCIDLRYKLYWNQSHSGVYTIRERYKMIHTHLHQFNMWKEDWKTKLLRKILLFRLKLRYQRLPIVDNMLQRNYNIEGKCAFGYETLRHLMLECPVARVCWFGSRMNLKSDLVQTSQLIYDFRCCSPIQILAARTQLEKGPQDETSGIVALAKEDPDGTVLKGLRETMTILSRQQMNHITFIFKNPHATRKFRIMTAIHKEWGIVVRDILVFRKSFIFVNNLYDS</sequence>
<dbReference type="Pfam" id="PF13966">
    <property type="entry name" value="zf-RVT"/>
    <property type="match status" value="1"/>
</dbReference>
<feature type="domain" description="Reverse transcriptase zinc-binding" evidence="1">
    <location>
        <begin position="40"/>
        <end position="121"/>
    </location>
</feature>
<comment type="caution">
    <text evidence="2">The sequence shown here is derived from an EMBL/GenBank/DDBJ whole genome shotgun (WGS) entry which is preliminary data.</text>
</comment>
<accession>A0A834SRZ9</accession>
<name>A0A834SRZ9_9FABA</name>